<dbReference type="InterPro" id="IPR012951">
    <property type="entry name" value="BBE"/>
</dbReference>
<gene>
    <name evidence="5" type="ORF">BS50DRAFT_652421</name>
</gene>
<evidence type="ECO:0000313" key="5">
    <source>
        <dbReference type="EMBL" id="PSN61319.1"/>
    </source>
</evidence>
<dbReference type="OrthoDB" id="9983560at2759"/>
<evidence type="ECO:0000256" key="3">
    <source>
        <dbReference type="SAM" id="SignalP"/>
    </source>
</evidence>
<dbReference type="Pfam" id="PF01565">
    <property type="entry name" value="FAD_binding_4"/>
    <property type="match status" value="1"/>
</dbReference>
<dbReference type="PANTHER" id="PTHR13878:SF91">
    <property type="entry name" value="FAD BINDING DOMAIN PROTEIN (AFU_ORTHOLOGUE AFUA_6G12070)-RELATED"/>
    <property type="match status" value="1"/>
</dbReference>
<evidence type="ECO:0000256" key="1">
    <source>
        <dbReference type="ARBA" id="ARBA00005466"/>
    </source>
</evidence>
<accession>A0A2T2N7D6</accession>
<protein>
    <submittedName>
        <fullName evidence="5">FAD-binding domain-containing protein</fullName>
    </submittedName>
</protein>
<dbReference type="PANTHER" id="PTHR13878">
    <property type="entry name" value="GULONOLACTONE OXIDASE"/>
    <property type="match status" value="1"/>
</dbReference>
<feature type="signal peptide" evidence="3">
    <location>
        <begin position="1"/>
        <end position="20"/>
    </location>
</feature>
<dbReference type="Pfam" id="PF08031">
    <property type="entry name" value="BBE"/>
    <property type="match status" value="1"/>
</dbReference>
<dbReference type="InterPro" id="IPR050432">
    <property type="entry name" value="FAD-linked_Oxidoreductases_BP"/>
</dbReference>
<dbReference type="Proteomes" id="UP000240883">
    <property type="component" value="Unassembled WGS sequence"/>
</dbReference>
<dbReference type="InterPro" id="IPR016169">
    <property type="entry name" value="FAD-bd_PCMH_sub2"/>
</dbReference>
<dbReference type="Gene3D" id="3.30.465.10">
    <property type="match status" value="2"/>
</dbReference>
<keyword evidence="6" id="KW-1185">Reference proteome</keyword>
<keyword evidence="3" id="KW-0732">Signal</keyword>
<dbReference type="STRING" id="1448308.A0A2T2N7D6"/>
<feature type="domain" description="FAD-binding PCMH-type" evidence="4">
    <location>
        <begin position="186"/>
        <end position="365"/>
    </location>
</feature>
<comment type="similarity">
    <text evidence="1">Belongs to the oxygen-dependent FAD-linked oxidoreductase family.</text>
</comment>
<evidence type="ECO:0000259" key="4">
    <source>
        <dbReference type="PROSITE" id="PS51387"/>
    </source>
</evidence>
<evidence type="ECO:0000313" key="6">
    <source>
        <dbReference type="Proteomes" id="UP000240883"/>
    </source>
</evidence>
<dbReference type="EMBL" id="KZ678145">
    <property type="protein sequence ID" value="PSN61319.1"/>
    <property type="molecule type" value="Genomic_DNA"/>
</dbReference>
<dbReference type="InterPro" id="IPR036318">
    <property type="entry name" value="FAD-bd_PCMH-like_sf"/>
</dbReference>
<feature type="chain" id="PRO_5015746913" evidence="3">
    <location>
        <begin position="21"/>
        <end position="676"/>
    </location>
</feature>
<evidence type="ECO:0000256" key="2">
    <source>
        <dbReference type="ARBA" id="ARBA00023002"/>
    </source>
</evidence>
<organism evidence="5 6">
    <name type="scientific">Corynespora cassiicola Philippines</name>
    <dbReference type="NCBI Taxonomy" id="1448308"/>
    <lineage>
        <taxon>Eukaryota</taxon>
        <taxon>Fungi</taxon>
        <taxon>Dikarya</taxon>
        <taxon>Ascomycota</taxon>
        <taxon>Pezizomycotina</taxon>
        <taxon>Dothideomycetes</taxon>
        <taxon>Pleosporomycetidae</taxon>
        <taxon>Pleosporales</taxon>
        <taxon>Corynesporascaceae</taxon>
        <taxon>Corynespora</taxon>
    </lineage>
</organism>
<dbReference type="AlphaFoldDB" id="A0A2T2N7D6"/>
<sequence>MRRLRLFLVLPTTATSLVSSITKNLPAFDTNILAEVLVPQKIAAGAELFEYERKQLTDGVISRISDTRKYCDVAKLLRFASEPSPPKGELAECKTFPDDNSWPRESEWGALNDLLGSNLITTVPIASVCYETEWGTKDSGKCHSLVDNFNKPDTHEQHPTSIMWPIFQGKTCMARTDASISDTCTLGGFPAYAVNVSTVAQIQSAVNFARNTNIRLVIKNTGHCYLGKSSGAGSLSVWTHNLKEIKFLPEYNTTGYYGKAFKAAAGVTVREMYQAADANNVSVQGAISPTVGYVGGYLQGGGHNPLSGYYGMAADSVLAYEVVTADGRFVTASEDSYPDLFWALRGGGGGTYGIVTSAIFKAHPRIDVTYSTFVLGNSSDGTQLVSRENFFKAVRTFWDLFPTMTDAGTYSFFFIFNTDGQLTLDMRTFFAPGHTPESYLNLTKPLWDIVEELKIPFIKPRNTTYYDSFYSAYSDTWGKSAFPLGHANSLPGNRLIPKSSWTDKTKAQKTWQTLRAHVENGRHFGIYHQAPQNRQNVDNAVSSAWRNVQCFFITASPRFAANASAEIIAGANKVLNEEILQPWRDITPASEGGGTYLNEAAVDEPNWQEDFYGEQYSRLLVVKNKYDPSGLFYAITAVGSAEWEIRDVEMGVKTQNGKLCRKKKKELPCMKHFSRK</sequence>
<reference evidence="5 6" key="1">
    <citation type="journal article" date="2018" name="Front. Microbiol.">
        <title>Genome-Wide Analysis of Corynespora cassiicola Leaf Fall Disease Putative Effectors.</title>
        <authorList>
            <person name="Lopez D."/>
            <person name="Ribeiro S."/>
            <person name="Label P."/>
            <person name="Fumanal B."/>
            <person name="Venisse J.S."/>
            <person name="Kohler A."/>
            <person name="de Oliveira R.R."/>
            <person name="Labutti K."/>
            <person name="Lipzen A."/>
            <person name="Lail K."/>
            <person name="Bauer D."/>
            <person name="Ohm R.A."/>
            <person name="Barry K.W."/>
            <person name="Spatafora J."/>
            <person name="Grigoriev I.V."/>
            <person name="Martin F.M."/>
            <person name="Pujade-Renaud V."/>
        </authorList>
    </citation>
    <scope>NUCLEOTIDE SEQUENCE [LARGE SCALE GENOMIC DNA]</scope>
    <source>
        <strain evidence="5 6">Philippines</strain>
    </source>
</reference>
<dbReference type="GO" id="GO:0071949">
    <property type="term" value="F:FAD binding"/>
    <property type="evidence" value="ECO:0007669"/>
    <property type="project" value="InterPro"/>
</dbReference>
<dbReference type="SUPFAM" id="SSF56176">
    <property type="entry name" value="FAD-binding/transporter-associated domain-like"/>
    <property type="match status" value="1"/>
</dbReference>
<name>A0A2T2N7D6_CORCC</name>
<proteinExistence type="inferred from homology"/>
<dbReference type="InterPro" id="IPR006094">
    <property type="entry name" value="Oxid_FAD_bind_N"/>
</dbReference>
<dbReference type="PROSITE" id="PS51387">
    <property type="entry name" value="FAD_PCMH"/>
    <property type="match status" value="1"/>
</dbReference>
<dbReference type="GO" id="GO:0016491">
    <property type="term" value="F:oxidoreductase activity"/>
    <property type="evidence" value="ECO:0007669"/>
    <property type="project" value="UniProtKB-KW"/>
</dbReference>
<keyword evidence="2" id="KW-0560">Oxidoreductase</keyword>
<dbReference type="InterPro" id="IPR016166">
    <property type="entry name" value="FAD-bd_PCMH"/>
</dbReference>